<evidence type="ECO:0000313" key="1">
    <source>
        <dbReference type="EMBL" id="MPC11933.1"/>
    </source>
</evidence>
<name>A0A5B7CWW0_PORTR</name>
<evidence type="ECO:0000313" key="2">
    <source>
        <dbReference type="Proteomes" id="UP000324222"/>
    </source>
</evidence>
<accession>A0A5B7CWW0</accession>
<comment type="caution">
    <text evidence="1">The sequence shown here is derived from an EMBL/GenBank/DDBJ whole genome shotgun (WGS) entry which is preliminary data.</text>
</comment>
<dbReference type="AlphaFoldDB" id="A0A5B7CWW0"/>
<dbReference type="EMBL" id="VSRR010000188">
    <property type="protein sequence ID" value="MPC11933.1"/>
    <property type="molecule type" value="Genomic_DNA"/>
</dbReference>
<keyword evidence="2" id="KW-1185">Reference proteome</keyword>
<sequence length="206" mass="23581">MGQAILFKVAVAVGCHQLTTKRLGLLPQHSDLTFLLQRFLPVFLLLLLPYCHLLAHLVSKCTPQYTIHNTLPFPHFLVVWCSAAGRNEVLASVCVCIKANICKYWYGTKLQQLIVAPSLSSTNMKQHNGDNTKHSIIPLNFQWLETNDKRKQRFLSHQDANCLDVYLQLLPQAFHFPGSSTLWRRTQNSSCCSKLCLYFLQLTFLY</sequence>
<protein>
    <submittedName>
        <fullName evidence="1">Uncharacterized protein</fullName>
    </submittedName>
</protein>
<reference evidence="1 2" key="1">
    <citation type="submission" date="2019-05" db="EMBL/GenBank/DDBJ databases">
        <title>Another draft genome of Portunus trituberculatus and its Hox gene families provides insights of decapod evolution.</title>
        <authorList>
            <person name="Jeong J.-H."/>
            <person name="Song I."/>
            <person name="Kim S."/>
            <person name="Choi T."/>
            <person name="Kim D."/>
            <person name="Ryu S."/>
            <person name="Kim W."/>
        </authorList>
    </citation>
    <scope>NUCLEOTIDE SEQUENCE [LARGE SCALE GENOMIC DNA]</scope>
    <source>
        <tissue evidence="1">Muscle</tissue>
    </source>
</reference>
<dbReference type="Proteomes" id="UP000324222">
    <property type="component" value="Unassembled WGS sequence"/>
</dbReference>
<proteinExistence type="predicted"/>
<organism evidence="1 2">
    <name type="scientific">Portunus trituberculatus</name>
    <name type="common">Swimming crab</name>
    <name type="synonym">Neptunus trituberculatus</name>
    <dbReference type="NCBI Taxonomy" id="210409"/>
    <lineage>
        <taxon>Eukaryota</taxon>
        <taxon>Metazoa</taxon>
        <taxon>Ecdysozoa</taxon>
        <taxon>Arthropoda</taxon>
        <taxon>Crustacea</taxon>
        <taxon>Multicrustacea</taxon>
        <taxon>Malacostraca</taxon>
        <taxon>Eumalacostraca</taxon>
        <taxon>Eucarida</taxon>
        <taxon>Decapoda</taxon>
        <taxon>Pleocyemata</taxon>
        <taxon>Brachyura</taxon>
        <taxon>Eubrachyura</taxon>
        <taxon>Portunoidea</taxon>
        <taxon>Portunidae</taxon>
        <taxon>Portuninae</taxon>
        <taxon>Portunus</taxon>
    </lineage>
</organism>
<gene>
    <name evidence="1" type="ORF">E2C01_004609</name>
</gene>